<dbReference type="AlphaFoldDB" id="A0A1R1Y9N3"/>
<proteinExistence type="predicted"/>
<dbReference type="Gene3D" id="3.30.70.1060">
    <property type="entry name" value="Dimeric alpha+beta barrel"/>
    <property type="match status" value="1"/>
</dbReference>
<evidence type="ECO:0000313" key="3">
    <source>
        <dbReference type="Proteomes" id="UP000187429"/>
    </source>
</evidence>
<dbReference type="PANTHER" id="PTHR33606">
    <property type="entry name" value="PROTEIN YCII"/>
    <property type="match status" value="1"/>
</dbReference>
<evidence type="ECO:0000259" key="1">
    <source>
        <dbReference type="Pfam" id="PF03795"/>
    </source>
</evidence>
<evidence type="ECO:0000313" key="2">
    <source>
        <dbReference type="EMBL" id="OMJ23631.1"/>
    </source>
</evidence>
<dbReference type="InterPro" id="IPR051807">
    <property type="entry name" value="Sec-metab_biosynth-assoc"/>
</dbReference>
<reference evidence="3" key="1">
    <citation type="submission" date="2017-01" db="EMBL/GenBank/DDBJ databases">
        <authorList>
            <person name="Wang Y."/>
            <person name="White M."/>
            <person name="Kvist S."/>
            <person name="Moncalvo J.-M."/>
        </authorList>
    </citation>
    <scope>NUCLEOTIDE SEQUENCE [LARGE SCALE GENOMIC DNA]</scope>
    <source>
        <strain evidence="3">ID-206-W2</strain>
    </source>
</reference>
<gene>
    <name evidence="2" type="ORF">AYI69_g4898</name>
</gene>
<protein>
    <recommendedName>
        <fullName evidence="1">YCII-related domain-containing protein</fullName>
    </recommendedName>
</protein>
<dbReference type="OrthoDB" id="5519740at2759"/>
<dbReference type="EMBL" id="LSSM01001986">
    <property type="protein sequence ID" value="OMJ23631.1"/>
    <property type="molecule type" value="Genomic_DNA"/>
</dbReference>
<dbReference type="Pfam" id="PF03795">
    <property type="entry name" value="YCII"/>
    <property type="match status" value="1"/>
</dbReference>
<name>A0A1R1Y9N3_9FUNG</name>
<dbReference type="Proteomes" id="UP000187429">
    <property type="component" value="Unassembled WGS sequence"/>
</dbReference>
<comment type="caution">
    <text evidence="2">The sequence shown here is derived from an EMBL/GenBank/DDBJ whole genome shotgun (WGS) entry which is preliminary data.</text>
</comment>
<dbReference type="InterPro" id="IPR011008">
    <property type="entry name" value="Dimeric_a/b-barrel"/>
</dbReference>
<feature type="domain" description="YCII-related" evidence="1">
    <location>
        <begin position="13"/>
        <end position="85"/>
    </location>
</feature>
<dbReference type="InterPro" id="IPR005545">
    <property type="entry name" value="YCII"/>
</dbReference>
<organism evidence="2 3">
    <name type="scientific">Smittium culicis</name>
    <dbReference type="NCBI Taxonomy" id="133412"/>
    <lineage>
        <taxon>Eukaryota</taxon>
        <taxon>Fungi</taxon>
        <taxon>Fungi incertae sedis</taxon>
        <taxon>Zoopagomycota</taxon>
        <taxon>Kickxellomycotina</taxon>
        <taxon>Harpellomycetes</taxon>
        <taxon>Harpellales</taxon>
        <taxon>Legeriomycetaceae</taxon>
        <taxon>Smittium</taxon>
    </lineage>
</organism>
<accession>A0A1R1Y9N3</accession>
<keyword evidence="3" id="KW-1185">Reference proteome</keyword>
<sequence>MNNYLVTVRDFEAEGTLDKRMQVRAEHFKNAAILKQEGKLLTGGALLDEKTGKFIGSFLTVALDSKDQVIEYLRKDIYGSSGVWDVDNAIIQRILPANL</sequence>
<dbReference type="SUPFAM" id="SSF54909">
    <property type="entry name" value="Dimeric alpha+beta barrel"/>
    <property type="match status" value="1"/>
</dbReference>
<dbReference type="PANTHER" id="PTHR33606:SF3">
    <property type="entry name" value="PROTEIN YCII"/>
    <property type="match status" value="1"/>
</dbReference>